<dbReference type="Pfam" id="PF14542">
    <property type="entry name" value="Acetyltransf_CG"/>
    <property type="match status" value="1"/>
</dbReference>
<dbReference type="AlphaFoldDB" id="A0A501WD13"/>
<dbReference type="InterPro" id="IPR016181">
    <property type="entry name" value="Acyl_CoA_acyltransferase"/>
</dbReference>
<comment type="caution">
    <text evidence="2">The sequence shown here is derived from an EMBL/GenBank/DDBJ whole genome shotgun (WGS) entry which is preliminary data.</text>
</comment>
<dbReference type="PANTHER" id="PTHR31435:SF9">
    <property type="entry name" value="PROTEIN NATD1"/>
    <property type="match status" value="1"/>
</dbReference>
<evidence type="ECO:0000313" key="3">
    <source>
        <dbReference type="Proteomes" id="UP000316727"/>
    </source>
</evidence>
<dbReference type="SUPFAM" id="SSF55729">
    <property type="entry name" value="Acyl-CoA N-acyltransferases (Nat)"/>
    <property type="match status" value="1"/>
</dbReference>
<name>A0A501WD13_9BACT</name>
<proteinExistence type="predicted"/>
<dbReference type="Gene3D" id="3.40.630.30">
    <property type="match status" value="1"/>
</dbReference>
<dbReference type="EMBL" id="VFRQ01000001">
    <property type="protein sequence ID" value="TPE46375.1"/>
    <property type="molecule type" value="Genomic_DNA"/>
</dbReference>
<gene>
    <name evidence="2" type="ORF">FJM65_03265</name>
</gene>
<protein>
    <submittedName>
        <fullName evidence="2">N-acetyltransferase</fullName>
    </submittedName>
</protein>
<sequence>MNKDVIHDEEDLRFYVPFEGDDAELTYTYTETEVMDFEHTYVPDTQRGKGIAGELVKCGLEFAKSNNYKIIASCPVVEAYIDRHPEYKEMVHPV</sequence>
<evidence type="ECO:0000313" key="2">
    <source>
        <dbReference type="EMBL" id="TPE46375.1"/>
    </source>
</evidence>
<dbReference type="OrthoDB" id="9793389at2"/>
<dbReference type="PROSITE" id="PS51729">
    <property type="entry name" value="GNAT_YJDJ"/>
    <property type="match status" value="1"/>
</dbReference>
<dbReference type="InterPro" id="IPR031165">
    <property type="entry name" value="GNAT_YJDJ"/>
</dbReference>
<keyword evidence="3" id="KW-1185">Reference proteome</keyword>
<keyword evidence="2" id="KW-0808">Transferase</keyword>
<accession>A0A501WD13</accession>
<dbReference type="GO" id="GO:0016740">
    <property type="term" value="F:transferase activity"/>
    <property type="evidence" value="ECO:0007669"/>
    <property type="project" value="UniProtKB-KW"/>
</dbReference>
<organism evidence="2 3">
    <name type="scientific">Pontibacter mangrovi</name>
    <dbReference type="NCBI Taxonomy" id="2589816"/>
    <lineage>
        <taxon>Bacteria</taxon>
        <taxon>Pseudomonadati</taxon>
        <taxon>Bacteroidota</taxon>
        <taxon>Cytophagia</taxon>
        <taxon>Cytophagales</taxon>
        <taxon>Hymenobacteraceae</taxon>
        <taxon>Pontibacter</taxon>
    </lineage>
</organism>
<dbReference type="Proteomes" id="UP000316727">
    <property type="component" value="Unassembled WGS sequence"/>
</dbReference>
<reference evidence="2 3" key="1">
    <citation type="submission" date="2019-06" db="EMBL/GenBank/DDBJ databases">
        <title>A novel bacterium of genus Pontibacter, isolated from marine sediment.</title>
        <authorList>
            <person name="Huang H."/>
            <person name="Mo K."/>
            <person name="Hu Y."/>
        </authorList>
    </citation>
    <scope>NUCLEOTIDE SEQUENCE [LARGE SCALE GENOMIC DNA]</scope>
    <source>
        <strain evidence="2 3">HB172049</strain>
    </source>
</reference>
<dbReference type="InterPro" id="IPR045057">
    <property type="entry name" value="Gcn5-rel_NAT"/>
</dbReference>
<evidence type="ECO:0000259" key="1">
    <source>
        <dbReference type="PROSITE" id="PS51729"/>
    </source>
</evidence>
<dbReference type="RefSeq" id="WP_140619352.1">
    <property type="nucleotide sequence ID" value="NZ_VFRQ01000001.1"/>
</dbReference>
<feature type="domain" description="N-acetyltransferase" evidence="1">
    <location>
        <begin position="6"/>
        <end position="92"/>
    </location>
</feature>
<dbReference type="PANTHER" id="PTHR31435">
    <property type="entry name" value="PROTEIN NATD1"/>
    <property type="match status" value="1"/>
</dbReference>